<dbReference type="EMBL" id="NHYD01002815">
    <property type="protein sequence ID" value="PPQ84766.1"/>
    <property type="molecule type" value="Genomic_DNA"/>
</dbReference>
<feature type="region of interest" description="Disordered" evidence="1">
    <location>
        <begin position="294"/>
        <end position="319"/>
    </location>
</feature>
<dbReference type="InterPro" id="IPR039931">
    <property type="entry name" value="EEIG1/2-like"/>
</dbReference>
<feature type="region of interest" description="Disordered" evidence="1">
    <location>
        <begin position="430"/>
        <end position="450"/>
    </location>
</feature>
<dbReference type="STRING" id="93625.A0A409X203"/>
<comment type="caution">
    <text evidence="3">The sequence shown here is derived from an EMBL/GenBank/DDBJ whole genome shotgun (WGS) entry which is preliminary data.</text>
</comment>
<dbReference type="OrthoDB" id="3365224at2759"/>
<feature type="compositionally biased region" description="Polar residues" evidence="1">
    <location>
        <begin position="1"/>
        <end position="23"/>
    </location>
</feature>
<dbReference type="AlphaFoldDB" id="A0A409X203"/>
<feature type="compositionally biased region" description="Basic and acidic residues" evidence="1">
    <location>
        <begin position="342"/>
        <end position="352"/>
    </location>
</feature>
<dbReference type="Pfam" id="PF10358">
    <property type="entry name" value="NT-C2"/>
    <property type="match status" value="1"/>
</dbReference>
<dbReference type="InterPro" id="IPR019448">
    <property type="entry name" value="NT-C2"/>
</dbReference>
<feature type="region of interest" description="Disordered" evidence="1">
    <location>
        <begin position="339"/>
        <end position="366"/>
    </location>
</feature>
<protein>
    <recommendedName>
        <fullName evidence="2">C2 NT-type domain-containing protein</fullName>
    </recommendedName>
</protein>
<feature type="compositionally biased region" description="Basic and acidic residues" evidence="1">
    <location>
        <begin position="304"/>
        <end position="314"/>
    </location>
</feature>
<dbReference type="Proteomes" id="UP000283269">
    <property type="component" value="Unassembled WGS sequence"/>
</dbReference>
<name>A0A409X203_PSICY</name>
<reference evidence="3 4" key="1">
    <citation type="journal article" date="2018" name="Evol. Lett.">
        <title>Horizontal gene cluster transfer increased hallucinogenic mushroom diversity.</title>
        <authorList>
            <person name="Reynolds H.T."/>
            <person name="Vijayakumar V."/>
            <person name="Gluck-Thaler E."/>
            <person name="Korotkin H.B."/>
            <person name="Matheny P.B."/>
            <person name="Slot J.C."/>
        </authorList>
    </citation>
    <scope>NUCLEOTIDE SEQUENCE [LARGE SCALE GENOMIC DNA]</scope>
    <source>
        <strain evidence="3 4">2631</strain>
    </source>
</reference>
<feature type="region of interest" description="Disordered" evidence="1">
    <location>
        <begin position="1"/>
        <end position="29"/>
    </location>
</feature>
<dbReference type="PROSITE" id="PS51840">
    <property type="entry name" value="C2_NT"/>
    <property type="match status" value="1"/>
</dbReference>
<proteinExistence type="predicted"/>
<gene>
    <name evidence="3" type="ORF">CVT25_007541</name>
</gene>
<dbReference type="InParanoid" id="A0A409X203"/>
<sequence length="450" mass="50831">MYSESPGVTTPAQVVSDTSTPNQIAIPDSLPTPLATRGVRARLGFLRPYYSIFRANVIIHQISSVPFKTGEFGVRWRFKDVQIPREGQLLGSNLHSPHTPARGITPFIELDNYTVFWSYTLNVLLKIGIDRETAQMSPSPLKLVVLQRVNDSDPYSALKTSRFGAVYLDLSQFVGHGSVQRWYLLRESKTNTTMKLTLEMEYVSGETRYIPPPLGRVEIRSVMELTEKDPLDPVRYERAQRELQEYLAKQMAEVIAEHGVESLKIEMLSRTEVEDFKGLDDQLLEESHFDVYEQSSPPLLAESSKLETPPRADAESLEEPDDELLEEFYFDTYQQPYPPHVTVEKGRADSHRSRTSSNSSYASARSAVSVSESSYGPYYRDDESLYSIASSRTAETDYGLYYRRMALSQSTIDSGRTAVRRSRSWTPSTVTITADSRRNSGSIGPSSLRL</sequence>
<feature type="domain" description="C2 NT-type" evidence="2">
    <location>
        <begin position="43"/>
        <end position="202"/>
    </location>
</feature>
<keyword evidence="4" id="KW-1185">Reference proteome</keyword>
<dbReference type="PANTHER" id="PTHR21456">
    <property type="entry name" value="FAMILY WITH SEQUENCE SIMILARITY 102"/>
    <property type="match status" value="1"/>
</dbReference>
<evidence type="ECO:0000313" key="3">
    <source>
        <dbReference type="EMBL" id="PPQ84766.1"/>
    </source>
</evidence>
<accession>A0A409X203</accession>
<feature type="compositionally biased region" description="Low complexity" evidence="1">
    <location>
        <begin position="355"/>
        <end position="366"/>
    </location>
</feature>
<evidence type="ECO:0000256" key="1">
    <source>
        <dbReference type="SAM" id="MobiDB-lite"/>
    </source>
</evidence>
<dbReference type="PANTHER" id="PTHR21456:SF1">
    <property type="entry name" value="C2 NT-TYPE DOMAIN-CONTAINING PROTEIN"/>
    <property type="match status" value="1"/>
</dbReference>
<organism evidence="3 4">
    <name type="scientific">Psilocybe cyanescens</name>
    <dbReference type="NCBI Taxonomy" id="93625"/>
    <lineage>
        <taxon>Eukaryota</taxon>
        <taxon>Fungi</taxon>
        <taxon>Dikarya</taxon>
        <taxon>Basidiomycota</taxon>
        <taxon>Agaricomycotina</taxon>
        <taxon>Agaricomycetes</taxon>
        <taxon>Agaricomycetidae</taxon>
        <taxon>Agaricales</taxon>
        <taxon>Agaricineae</taxon>
        <taxon>Strophariaceae</taxon>
        <taxon>Psilocybe</taxon>
    </lineage>
</organism>
<evidence type="ECO:0000259" key="2">
    <source>
        <dbReference type="PROSITE" id="PS51840"/>
    </source>
</evidence>
<evidence type="ECO:0000313" key="4">
    <source>
        <dbReference type="Proteomes" id="UP000283269"/>
    </source>
</evidence>